<evidence type="ECO:0000313" key="1">
    <source>
        <dbReference type="EMBL" id="TWQ49868.1"/>
    </source>
</evidence>
<dbReference type="Proteomes" id="UP000320455">
    <property type="component" value="Unassembled WGS sequence"/>
</dbReference>
<feature type="non-terminal residue" evidence="1">
    <location>
        <position position="1"/>
    </location>
</feature>
<keyword evidence="2" id="KW-1185">Reference proteome</keyword>
<sequence length="151" mass="16225">PKPAKNRRFERPQRGGCGLLGFPVALIRPSFVGSPMDIAASLLLCNYHHVRSAWRSTTICLDTTFSATADNERWCLHAYGRGTLRPKCRVRDDMGVPAACPTPVCAQAPAGDPSACTETSAENLSQTGIQITMHVPCEQPSSLGDVELSKG</sequence>
<evidence type="ECO:0000313" key="2">
    <source>
        <dbReference type="Proteomes" id="UP000320455"/>
    </source>
</evidence>
<dbReference type="AlphaFoldDB" id="A0ABD7S540"/>
<proteinExistence type="predicted"/>
<name>A0ABD7S540_XANVA</name>
<dbReference type="EMBL" id="VOCK01000052">
    <property type="protein sequence ID" value="TWQ49868.1"/>
    <property type="molecule type" value="Genomic_DNA"/>
</dbReference>
<organism evidence="1 2">
    <name type="scientific">Xanthomonas vasicola</name>
    <dbReference type="NCBI Taxonomy" id="56459"/>
    <lineage>
        <taxon>Bacteria</taxon>
        <taxon>Pseudomonadati</taxon>
        <taxon>Pseudomonadota</taxon>
        <taxon>Gammaproteobacteria</taxon>
        <taxon>Lysobacterales</taxon>
        <taxon>Lysobacteraceae</taxon>
        <taxon>Xanthomonas</taxon>
    </lineage>
</organism>
<comment type="caution">
    <text evidence="1">The sequence shown here is derived from an EMBL/GenBank/DDBJ whole genome shotgun (WGS) entry which is preliminary data.</text>
</comment>
<accession>A0ABD7S540</accession>
<protein>
    <submittedName>
        <fullName evidence="1">Uncharacterized protein</fullName>
    </submittedName>
</protein>
<gene>
    <name evidence="1" type="ORF">FQK01_20615</name>
</gene>
<reference evidence="2" key="1">
    <citation type="journal article" date="2020" name="Phytopathology">
        <title>Genomic acquisitions in emerging populations of Xanthomonas vasicola pv. vasculorum infecting corn in the U.S. and Argentina.</title>
        <authorList>
            <person name="Perez-Quintero A.L."/>
        </authorList>
    </citation>
    <scope>NUCLEOTIDE SEQUENCE [LARGE SCALE GENOMIC DNA]</scope>
    <source>
        <strain evidence="2">Xvh-L</strain>
    </source>
</reference>